<sequence length="66" mass="7093">MDEVKFSCPECSGELFDSTAIPEGSDSFAGAVCGNCGHVVTEDESSQFDDQLANDYFDNLTGNLFD</sequence>
<protein>
    <submittedName>
        <fullName evidence="1">Uncharacterized protein</fullName>
    </submittedName>
</protein>
<organism evidence="1 2">
    <name type="scientific">Enterobacter hormaechei</name>
    <dbReference type="NCBI Taxonomy" id="158836"/>
    <lineage>
        <taxon>Bacteria</taxon>
        <taxon>Pseudomonadati</taxon>
        <taxon>Pseudomonadota</taxon>
        <taxon>Gammaproteobacteria</taxon>
        <taxon>Enterobacterales</taxon>
        <taxon>Enterobacteriaceae</taxon>
        <taxon>Enterobacter</taxon>
        <taxon>Enterobacter cloacae complex</taxon>
    </lineage>
</organism>
<name>A0A4Y5ZPR2_9ENTR</name>
<dbReference type="AlphaFoldDB" id="A0A4Y5ZPR2"/>
<accession>A0A4Y5ZPR2</accession>
<reference evidence="1 2" key="1">
    <citation type="submission" date="2019-06" db="EMBL/GenBank/DDBJ databases">
        <title>Whole genome sequencing of XDR Enterobacter.</title>
        <authorList>
            <person name="Gnana Soundari P."/>
            <person name="Vijayakumar R."/>
            <person name="Krishnan P."/>
        </authorList>
    </citation>
    <scope>NUCLEOTIDE SEQUENCE [LARGE SCALE GENOMIC DNA]</scope>
    <source>
        <strain evidence="1 2">C126</strain>
    </source>
</reference>
<evidence type="ECO:0000313" key="1">
    <source>
        <dbReference type="EMBL" id="QDE47772.1"/>
    </source>
</evidence>
<evidence type="ECO:0000313" key="2">
    <source>
        <dbReference type="Proteomes" id="UP000318237"/>
    </source>
</evidence>
<gene>
    <name evidence="1" type="ORF">EIN43_26505</name>
</gene>
<proteinExistence type="predicted"/>
<dbReference type="Proteomes" id="UP000318237">
    <property type="component" value="Chromosome"/>
</dbReference>
<dbReference type="EMBL" id="CP041054">
    <property type="protein sequence ID" value="QDE47772.1"/>
    <property type="molecule type" value="Genomic_DNA"/>
</dbReference>